<reference evidence="2 3" key="1">
    <citation type="journal article" date="2022" name="Nat. Plants">
        <title>Genomes of leafy and leafless Platanthera orchids illuminate the evolution of mycoheterotrophy.</title>
        <authorList>
            <person name="Li M.H."/>
            <person name="Liu K.W."/>
            <person name="Li Z."/>
            <person name="Lu H.C."/>
            <person name="Ye Q.L."/>
            <person name="Zhang D."/>
            <person name="Wang J.Y."/>
            <person name="Li Y.F."/>
            <person name="Zhong Z.M."/>
            <person name="Liu X."/>
            <person name="Yu X."/>
            <person name="Liu D.K."/>
            <person name="Tu X.D."/>
            <person name="Liu B."/>
            <person name="Hao Y."/>
            <person name="Liao X.Y."/>
            <person name="Jiang Y.T."/>
            <person name="Sun W.H."/>
            <person name="Chen J."/>
            <person name="Chen Y.Q."/>
            <person name="Ai Y."/>
            <person name="Zhai J.W."/>
            <person name="Wu S.S."/>
            <person name="Zhou Z."/>
            <person name="Hsiao Y.Y."/>
            <person name="Wu W.L."/>
            <person name="Chen Y.Y."/>
            <person name="Lin Y.F."/>
            <person name="Hsu J.L."/>
            <person name="Li C.Y."/>
            <person name="Wang Z.W."/>
            <person name="Zhao X."/>
            <person name="Zhong W.Y."/>
            <person name="Ma X.K."/>
            <person name="Ma L."/>
            <person name="Huang J."/>
            <person name="Chen G.Z."/>
            <person name="Huang M.Z."/>
            <person name="Huang L."/>
            <person name="Peng D.H."/>
            <person name="Luo Y.B."/>
            <person name="Zou S.Q."/>
            <person name="Chen S.P."/>
            <person name="Lan S."/>
            <person name="Tsai W.C."/>
            <person name="Van de Peer Y."/>
            <person name="Liu Z.J."/>
        </authorList>
    </citation>
    <scope>NUCLEOTIDE SEQUENCE [LARGE SCALE GENOMIC DNA]</scope>
    <source>
        <strain evidence="2">Lor288</strain>
    </source>
</reference>
<dbReference type="EMBL" id="JBBWWR010000008">
    <property type="protein sequence ID" value="KAK8962230.1"/>
    <property type="molecule type" value="Genomic_DNA"/>
</dbReference>
<accession>A0ABR2MDL7</accession>
<feature type="region of interest" description="Disordered" evidence="1">
    <location>
        <begin position="66"/>
        <end position="112"/>
    </location>
</feature>
<evidence type="ECO:0000313" key="2">
    <source>
        <dbReference type="EMBL" id="KAK8962230.1"/>
    </source>
</evidence>
<dbReference type="Proteomes" id="UP001412067">
    <property type="component" value="Unassembled WGS sequence"/>
</dbReference>
<feature type="compositionally biased region" description="Basic residues" evidence="1">
    <location>
        <begin position="66"/>
        <end position="75"/>
    </location>
</feature>
<gene>
    <name evidence="2" type="ORF">KSP40_PGU000132</name>
</gene>
<feature type="compositionally biased region" description="Basic residues" evidence="1">
    <location>
        <begin position="96"/>
        <end position="105"/>
    </location>
</feature>
<name>A0ABR2MDL7_9ASPA</name>
<evidence type="ECO:0000256" key="1">
    <source>
        <dbReference type="SAM" id="MobiDB-lite"/>
    </source>
</evidence>
<evidence type="ECO:0000313" key="3">
    <source>
        <dbReference type="Proteomes" id="UP001412067"/>
    </source>
</evidence>
<keyword evidence="3" id="KW-1185">Reference proteome</keyword>
<proteinExistence type="predicted"/>
<sequence>MKWMTDYIKNDGKVSIDMYERYTLHVPGREFASVCCSLQGEDSEEAETFFSTRSFSSDSSEFYSRRSSKTRKIAQKKTEQINTKKKLQEKSISSSHPRHPRRRAARSRDDFGKGFQPLVSVSFSEEDERLSSPRVARWRGRPDLLQRRGSWWSAWRHHSDVGRSRGPSPTLIDWERMVLQRFLTLFRRSSRQALLTEKLTAGSDVIVGVAPAGGSAGPSLDIRQIA</sequence>
<protein>
    <submittedName>
        <fullName evidence="2">Uncharacterized protein</fullName>
    </submittedName>
</protein>
<comment type="caution">
    <text evidence="2">The sequence shown here is derived from an EMBL/GenBank/DDBJ whole genome shotgun (WGS) entry which is preliminary data.</text>
</comment>
<organism evidence="2 3">
    <name type="scientific">Platanthera guangdongensis</name>
    <dbReference type="NCBI Taxonomy" id="2320717"/>
    <lineage>
        <taxon>Eukaryota</taxon>
        <taxon>Viridiplantae</taxon>
        <taxon>Streptophyta</taxon>
        <taxon>Embryophyta</taxon>
        <taxon>Tracheophyta</taxon>
        <taxon>Spermatophyta</taxon>
        <taxon>Magnoliopsida</taxon>
        <taxon>Liliopsida</taxon>
        <taxon>Asparagales</taxon>
        <taxon>Orchidaceae</taxon>
        <taxon>Orchidoideae</taxon>
        <taxon>Orchideae</taxon>
        <taxon>Orchidinae</taxon>
        <taxon>Platanthera</taxon>
    </lineage>
</organism>